<proteinExistence type="predicted"/>
<evidence type="ECO:0000259" key="2">
    <source>
        <dbReference type="Pfam" id="PF13622"/>
    </source>
</evidence>
<dbReference type="OrthoDB" id="9135640at2"/>
<dbReference type="Pfam" id="PF20789">
    <property type="entry name" value="4HBT_3C"/>
    <property type="match status" value="1"/>
</dbReference>
<evidence type="ECO:0000256" key="1">
    <source>
        <dbReference type="SAM" id="MobiDB-lite"/>
    </source>
</evidence>
<evidence type="ECO:0008006" key="6">
    <source>
        <dbReference type="Google" id="ProtNLM"/>
    </source>
</evidence>
<dbReference type="Proteomes" id="UP000286931">
    <property type="component" value="Unassembled WGS sequence"/>
</dbReference>
<feature type="domain" description="Acyl-CoA thioesterase-like C-terminal" evidence="3">
    <location>
        <begin position="128"/>
        <end position="260"/>
    </location>
</feature>
<dbReference type="RefSeq" id="WP_126639595.1">
    <property type="nucleotide sequence ID" value="NZ_BIFH01000024.1"/>
</dbReference>
<dbReference type="InterPro" id="IPR049450">
    <property type="entry name" value="ACOT8-like_C"/>
</dbReference>
<evidence type="ECO:0000313" key="4">
    <source>
        <dbReference type="EMBL" id="GCD97639.1"/>
    </source>
</evidence>
<accession>A0A401YSS5</accession>
<evidence type="ECO:0000259" key="3">
    <source>
        <dbReference type="Pfam" id="PF20789"/>
    </source>
</evidence>
<dbReference type="InterPro" id="IPR042171">
    <property type="entry name" value="Acyl-CoA_hotdog"/>
</dbReference>
<dbReference type="PANTHER" id="PTHR38110:SF1">
    <property type="entry name" value="THIOESTERASE DOMAIN-CONTAINING PROTEIN"/>
    <property type="match status" value="1"/>
</dbReference>
<sequence>MEQAGTAQAQAAPSSVREFTVDRSWWSWEGAHGGSLVALALEAMRDDVVARSGADRSVRTINAHFLRPVDERPFRLTGTVEHAGRGSSVASFRAAQEGAPVLFGSAVFGAGRPGPNEDGSPAPTVPPPDHCDPLDLPAGPVAFGDHLEIRPAGPNLPLSGAADPELVAWIRFADRRAPDAAAVVILADALPPALFAKWTRPRPAPSAELTVHFGNASDDGPVSDWALVRMRTEHAGNGWALDDSAVWTADGRLLALGRQARRVLADRGAPDPADGRDRAPRSR</sequence>
<evidence type="ECO:0000313" key="5">
    <source>
        <dbReference type="Proteomes" id="UP000286931"/>
    </source>
</evidence>
<dbReference type="InterPro" id="IPR029069">
    <property type="entry name" value="HotDog_dom_sf"/>
</dbReference>
<gene>
    <name evidence="4" type="ORF">EHYA_05335</name>
</gene>
<dbReference type="EMBL" id="BIFH01000024">
    <property type="protein sequence ID" value="GCD97639.1"/>
    <property type="molecule type" value="Genomic_DNA"/>
</dbReference>
<name>A0A401YSS5_9ACTN</name>
<dbReference type="InterPro" id="IPR049449">
    <property type="entry name" value="TesB_ACOT8-like_N"/>
</dbReference>
<dbReference type="AlphaFoldDB" id="A0A401YSS5"/>
<reference evidence="4 5" key="1">
    <citation type="submission" date="2018-12" db="EMBL/GenBank/DDBJ databases">
        <title>Draft genome sequence of Embleya hyalina NBRC 13850T.</title>
        <authorList>
            <person name="Komaki H."/>
            <person name="Hosoyama A."/>
            <person name="Kimura A."/>
            <person name="Ichikawa N."/>
            <person name="Tamura T."/>
        </authorList>
    </citation>
    <scope>NUCLEOTIDE SEQUENCE [LARGE SCALE GENOMIC DNA]</scope>
    <source>
        <strain evidence="4 5">NBRC 13850</strain>
    </source>
</reference>
<feature type="domain" description="Acyl-CoA thioesterase-like N-terminal HotDog" evidence="2">
    <location>
        <begin position="23"/>
        <end position="109"/>
    </location>
</feature>
<dbReference type="Pfam" id="PF13622">
    <property type="entry name" value="4HBT_3"/>
    <property type="match status" value="1"/>
</dbReference>
<dbReference type="Gene3D" id="2.40.160.210">
    <property type="entry name" value="Acyl-CoA thioesterase, double hotdog domain"/>
    <property type="match status" value="1"/>
</dbReference>
<dbReference type="SUPFAM" id="SSF54637">
    <property type="entry name" value="Thioesterase/thiol ester dehydrase-isomerase"/>
    <property type="match status" value="2"/>
</dbReference>
<feature type="region of interest" description="Disordered" evidence="1">
    <location>
        <begin position="108"/>
        <end position="130"/>
    </location>
</feature>
<protein>
    <recommendedName>
        <fullName evidence="6">Acyl-CoA thioesterase</fullName>
    </recommendedName>
</protein>
<dbReference type="PANTHER" id="PTHR38110">
    <property type="entry name" value="CHROMOSOME 23, WHOLE GENOME SHOTGUN SEQUENCE"/>
    <property type="match status" value="1"/>
</dbReference>
<dbReference type="InterPro" id="IPR052389">
    <property type="entry name" value="Sec_Metab_Biosynth-Assoc"/>
</dbReference>
<organism evidence="4 5">
    <name type="scientific">Embleya hyalina</name>
    <dbReference type="NCBI Taxonomy" id="516124"/>
    <lineage>
        <taxon>Bacteria</taxon>
        <taxon>Bacillati</taxon>
        <taxon>Actinomycetota</taxon>
        <taxon>Actinomycetes</taxon>
        <taxon>Kitasatosporales</taxon>
        <taxon>Streptomycetaceae</taxon>
        <taxon>Embleya</taxon>
    </lineage>
</organism>
<keyword evidence="5" id="KW-1185">Reference proteome</keyword>
<comment type="caution">
    <text evidence="4">The sequence shown here is derived from an EMBL/GenBank/DDBJ whole genome shotgun (WGS) entry which is preliminary data.</text>
</comment>